<evidence type="ECO:0000313" key="2">
    <source>
        <dbReference type="Proteomes" id="UP000305929"/>
    </source>
</evidence>
<dbReference type="EMBL" id="SZNQ01000001">
    <property type="protein sequence ID" value="TKT00549.1"/>
    <property type="molecule type" value="Genomic_DNA"/>
</dbReference>
<dbReference type="Pfam" id="PF03995">
    <property type="entry name" value="Inhibitor_I36"/>
    <property type="match status" value="1"/>
</dbReference>
<evidence type="ECO:0008006" key="3">
    <source>
        <dbReference type="Google" id="ProtNLM"/>
    </source>
</evidence>
<protein>
    <recommendedName>
        <fullName evidence="3">Peptidase inhibitor family I36 protein</fullName>
    </recommendedName>
</protein>
<organism evidence="1 2">
    <name type="scientific">Streptomyces lasalocidi</name>
    <name type="common">Streptomyces lasaliensis</name>
    <dbReference type="NCBI Taxonomy" id="324833"/>
    <lineage>
        <taxon>Bacteria</taxon>
        <taxon>Bacillati</taxon>
        <taxon>Actinomycetota</taxon>
        <taxon>Actinomycetes</taxon>
        <taxon>Kitasatosporales</taxon>
        <taxon>Streptomycetaceae</taxon>
        <taxon>Streptomyces</taxon>
    </lineage>
</organism>
<sequence length="135" mass="14830">MSRRRETEPAVPTRLTLALPLLAATALTGLVLAPTASAEADPPGCPKEYFCIYAGEGQTGQLLLKTQHSWTGSISGRSVFNNGIPYPNADHIQLTWTYQGNTYEQCVHYNPGPGEYKLDFYEGVTFTKASWRGEC</sequence>
<name>A0A4U5WFC8_STRLS</name>
<proteinExistence type="predicted"/>
<dbReference type="Proteomes" id="UP000305929">
    <property type="component" value="Unassembled WGS sequence"/>
</dbReference>
<dbReference type="AlphaFoldDB" id="A0A4U5WFC8"/>
<dbReference type="OrthoDB" id="4310827at2"/>
<keyword evidence="2" id="KW-1185">Reference proteome</keyword>
<comment type="caution">
    <text evidence="1">The sequence shown here is derived from an EMBL/GenBank/DDBJ whole genome shotgun (WGS) entry which is preliminary data.</text>
</comment>
<reference evidence="1 2" key="1">
    <citation type="submission" date="2019-04" db="EMBL/GenBank/DDBJ databases">
        <title>Streptomyces lasaliensis sp. nov., an Actinomycete isolated from soil which produces the polyether antibiotic lasalocid.</title>
        <authorList>
            <person name="Erwin G."/>
            <person name="Haber C."/>
        </authorList>
    </citation>
    <scope>NUCLEOTIDE SEQUENCE [LARGE SCALE GENOMIC DNA]</scope>
    <source>
        <strain evidence="1 2">X-537</strain>
    </source>
</reference>
<gene>
    <name evidence="1" type="ORF">E4U91_10690</name>
</gene>
<accession>A0A4U5WFC8</accession>
<evidence type="ECO:0000313" key="1">
    <source>
        <dbReference type="EMBL" id="TKT00549.1"/>
    </source>
</evidence>